<evidence type="ECO:0000313" key="2">
    <source>
        <dbReference type="EMBL" id="ETE69110.1"/>
    </source>
</evidence>
<dbReference type="SUPFAM" id="SSF50729">
    <property type="entry name" value="PH domain-like"/>
    <property type="match status" value="1"/>
</dbReference>
<feature type="region of interest" description="Disordered" evidence="1">
    <location>
        <begin position="186"/>
        <end position="231"/>
    </location>
</feature>
<dbReference type="EMBL" id="AZIM01000841">
    <property type="protein sequence ID" value="ETE69110.1"/>
    <property type="molecule type" value="Genomic_DNA"/>
</dbReference>
<feature type="compositionally biased region" description="Polar residues" evidence="1">
    <location>
        <begin position="218"/>
        <end position="231"/>
    </location>
</feature>
<gene>
    <name evidence="2" type="primary">RANBP3L</name>
    <name evidence="2" type="ORF">L345_05086</name>
</gene>
<reference evidence="2 3" key="1">
    <citation type="journal article" date="2013" name="Proc. Natl. Acad. Sci. U.S.A.">
        <title>The king cobra genome reveals dynamic gene evolution and adaptation in the snake venom system.</title>
        <authorList>
            <person name="Vonk F.J."/>
            <person name="Casewell N.R."/>
            <person name="Henkel C.V."/>
            <person name="Heimberg A.M."/>
            <person name="Jansen H.J."/>
            <person name="McCleary R.J."/>
            <person name="Kerkkamp H.M."/>
            <person name="Vos R.A."/>
            <person name="Guerreiro I."/>
            <person name="Calvete J.J."/>
            <person name="Wuster W."/>
            <person name="Woods A.E."/>
            <person name="Logan J.M."/>
            <person name="Harrison R.A."/>
            <person name="Castoe T.A."/>
            <person name="de Koning A.P."/>
            <person name="Pollock D.D."/>
            <person name="Yandell M."/>
            <person name="Calderon D."/>
            <person name="Renjifo C."/>
            <person name="Currier R.B."/>
            <person name="Salgado D."/>
            <person name="Pla D."/>
            <person name="Sanz L."/>
            <person name="Hyder A.S."/>
            <person name="Ribeiro J.M."/>
            <person name="Arntzen J.W."/>
            <person name="van den Thillart G.E."/>
            <person name="Boetzer M."/>
            <person name="Pirovano W."/>
            <person name="Dirks R.P."/>
            <person name="Spaink H.P."/>
            <person name="Duboule D."/>
            <person name="McGlinn E."/>
            <person name="Kini R.M."/>
            <person name="Richardson M.K."/>
        </authorList>
    </citation>
    <scope>NUCLEOTIDE SEQUENCE</scope>
    <source>
        <tissue evidence="2">Blood</tissue>
    </source>
</reference>
<dbReference type="Gene3D" id="2.30.29.30">
    <property type="entry name" value="Pleckstrin-homology domain (PH domain)/Phosphotyrosine-binding domain (PTB)"/>
    <property type="match status" value="1"/>
</dbReference>
<name>V8P462_OPHHA</name>
<sequence>MTSGLSEDCIDVKVTEQDLPTSNRQREVLRPARLQPPQATKYRTEKKRIDENFLEENHETDNQKPEKSPELQPKDGQNISEKKPLCAPDFHTIPPWAIMRNQGSMRLILNTKLWTQMVIERANRKSVCVTATDLEDGSIKVFLIQASTKDIESLYAAIHHRLVALKNFTKQECGINQAEYKLDVQPISCDSDDEENEKRSPGSNTRSAERTFPESNAIKPSSSVSQDALIP</sequence>
<feature type="compositionally biased region" description="Basic and acidic residues" evidence="1">
    <location>
        <begin position="47"/>
        <end position="73"/>
    </location>
</feature>
<comment type="caution">
    <text evidence="2">The sequence shown here is derived from an EMBL/GenBank/DDBJ whole genome shotgun (WGS) entry which is preliminary data.</text>
</comment>
<feature type="region of interest" description="Disordered" evidence="1">
    <location>
        <begin position="16"/>
        <end position="84"/>
    </location>
</feature>
<dbReference type="AlphaFoldDB" id="V8P462"/>
<dbReference type="OrthoDB" id="185618at2759"/>
<feature type="non-terminal residue" evidence="2">
    <location>
        <position position="1"/>
    </location>
</feature>
<accession>V8P462</accession>
<protein>
    <submittedName>
        <fullName evidence="2">Ran-binding protein 3-like protein</fullName>
    </submittedName>
</protein>
<keyword evidence="3" id="KW-1185">Reference proteome</keyword>
<evidence type="ECO:0000256" key="1">
    <source>
        <dbReference type="SAM" id="MobiDB-lite"/>
    </source>
</evidence>
<evidence type="ECO:0000313" key="3">
    <source>
        <dbReference type="Proteomes" id="UP000018936"/>
    </source>
</evidence>
<dbReference type="InterPro" id="IPR011993">
    <property type="entry name" value="PH-like_dom_sf"/>
</dbReference>
<dbReference type="Proteomes" id="UP000018936">
    <property type="component" value="Unassembled WGS sequence"/>
</dbReference>
<proteinExistence type="predicted"/>
<organism evidence="2 3">
    <name type="scientific">Ophiophagus hannah</name>
    <name type="common">King cobra</name>
    <name type="synonym">Naja hannah</name>
    <dbReference type="NCBI Taxonomy" id="8665"/>
    <lineage>
        <taxon>Eukaryota</taxon>
        <taxon>Metazoa</taxon>
        <taxon>Chordata</taxon>
        <taxon>Craniata</taxon>
        <taxon>Vertebrata</taxon>
        <taxon>Euteleostomi</taxon>
        <taxon>Lepidosauria</taxon>
        <taxon>Squamata</taxon>
        <taxon>Bifurcata</taxon>
        <taxon>Unidentata</taxon>
        <taxon>Episquamata</taxon>
        <taxon>Toxicofera</taxon>
        <taxon>Serpentes</taxon>
        <taxon>Colubroidea</taxon>
        <taxon>Elapidae</taxon>
        <taxon>Elapinae</taxon>
        <taxon>Ophiophagus</taxon>
    </lineage>
</organism>